<dbReference type="EMBL" id="SDEE01000386">
    <property type="protein sequence ID" value="RXW16940.1"/>
    <property type="molecule type" value="Genomic_DNA"/>
</dbReference>
<proteinExistence type="predicted"/>
<gene>
    <name evidence="2" type="ORF">EST38_g8913</name>
</gene>
<accession>A0A4Q2DB99</accession>
<dbReference type="OrthoDB" id="5946233at2759"/>
<evidence type="ECO:0000313" key="2">
    <source>
        <dbReference type="EMBL" id="RXW16940.1"/>
    </source>
</evidence>
<evidence type="ECO:0000256" key="1">
    <source>
        <dbReference type="SAM" id="MobiDB-lite"/>
    </source>
</evidence>
<feature type="region of interest" description="Disordered" evidence="1">
    <location>
        <begin position="271"/>
        <end position="307"/>
    </location>
</feature>
<evidence type="ECO:0000313" key="3">
    <source>
        <dbReference type="Proteomes" id="UP000290288"/>
    </source>
</evidence>
<dbReference type="Proteomes" id="UP000290288">
    <property type="component" value="Unassembled WGS sequence"/>
</dbReference>
<keyword evidence="3" id="KW-1185">Reference proteome</keyword>
<comment type="caution">
    <text evidence="2">The sequence shown here is derived from an EMBL/GenBank/DDBJ whole genome shotgun (WGS) entry which is preliminary data.</text>
</comment>
<organism evidence="2 3">
    <name type="scientific">Candolleomyces aberdarensis</name>
    <dbReference type="NCBI Taxonomy" id="2316362"/>
    <lineage>
        <taxon>Eukaryota</taxon>
        <taxon>Fungi</taxon>
        <taxon>Dikarya</taxon>
        <taxon>Basidiomycota</taxon>
        <taxon>Agaricomycotina</taxon>
        <taxon>Agaricomycetes</taxon>
        <taxon>Agaricomycetidae</taxon>
        <taxon>Agaricales</taxon>
        <taxon>Agaricineae</taxon>
        <taxon>Psathyrellaceae</taxon>
        <taxon>Candolleomyces</taxon>
    </lineage>
</organism>
<name>A0A4Q2DB99_9AGAR</name>
<feature type="compositionally biased region" description="Acidic residues" evidence="1">
    <location>
        <begin position="297"/>
        <end position="307"/>
    </location>
</feature>
<protein>
    <submittedName>
        <fullName evidence="2">Uncharacterized protein</fullName>
    </submittedName>
</protein>
<reference evidence="2 3" key="1">
    <citation type="submission" date="2019-01" db="EMBL/GenBank/DDBJ databases">
        <title>Draft genome sequence of Psathyrella aberdarensis IHI B618.</title>
        <authorList>
            <person name="Buettner E."/>
            <person name="Kellner H."/>
        </authorList>
    </citation>
    <scope>NUCLEOTIDE SEQUENCE [LARGE SCALE GENOMIC DNA]</scope>
    <source>
        <strain evidence="2 3">IHI B618</strain>
    </source>
</reference>
<sequence length="314" mass="36025">MNATSDHWNIFSHVDVPLLTQSDPGRENTRVANAQSLIRQSLDPELQGKVQHNWKRNKSNVKAEIEWSQLRRRWSPGFESILEEGVREGIYDTSKPIEVLVFRYLVIPWIQKELDIYRNRVNNFLPRKNKYKLTPHGRPSEDIHFRPDDYQKTRDFKILVPPDVMKLAEDTYIEDGHPVLELVPYSFQEIADVIFEGMGRPEITHENVWAIYSDMLEQVEVNIELGAITRYIVQDWGRGIVSASQESDREAVEQEEAGAAHLFCNVDAPPEGFVALEDGSSEENEGMDEGGPLQVDLTDDESDGDDNDYAWLAL</sequence>
<dbReference type="STRING" id="2316362.A0A4Q2DB99"/>
<dbReference type="AlphaFoldDB" id="A0A4Q2DB99"/>
<feature type="compositionally biased region" description="Acidic residues" evidence="1">
    <location>
        <begin position="279"/>
        <end position="288"/>
    </location>
</feature>